<dbReference type="AlphaFoldDB" id="A0A2W2HF06"/>
<proteinExistence type="predicted"/>
<comment type="caution">
    <text evidence="1">The sequence shown here is derived from an EMBL/GenBank/DDBJ whole genome shotgun (WGS) entry which is preliminary data.</text>
</comment>
<name>A0A2W2HF06_9ACTN</name>
<accession>A0A2W2HF06</accession>
<dbReference type="EMBL" id="POUA01000073">
    <property type="protein sequence ID" value="PZG48860.1"/>
    <property type="molecule type" value="Genomic_DNA"/>
</dbReference>
<protein>
    <submittedName>
        <fullName evidence="1">Uncharacterized protein</fullName>
    </submittedName>
</protein>
<sequence length="140" mass="15642">MTGMSAKNFVALIAGLVALCNDRLDRQPSNRALAKAATVWPTIGDWLRGEQFPQWIDPLLKLVRAVRAHAAQGGLPPLAHLADEQRWRRRCQDEARRHIEETRTMVQAEQGRAVTRTNGSRFAEYVAGFTRIHDDGVADG</sequence>
<evidence type="ECO:0000313" key="1">
    <source>
        <dbReference type="EMBL" id="PZG48860.1"/>
    </source>
</evidence>
<keyword evidence="2" id="KW-1185">Reference proteome</keyword>
<reference evidence="1 2" key="1">
    <citation type="submission" date="2018-01" db="EMBL/GenBank/DDBJ databases">
        <title>Draft genome sequence of Sphaerisporangium sp. 7K107.</title>
        <authorList>
            <person name="Sahin N."/>
            <person name="Saygin H."/>
            <person name="Ay H."/>
        </authorList>
    </citation>
    <scope>NUCLEOTIDE SEQUENCE [LARGE SCALE GENOMIC DNA]</scope>
    <source>
        <strain evidence="1 2">7K107</strain>
    </source>
</reference>
<evidence type="ECO:0000313" key="2">
    <source>
        <dbReference type="Proteomes" id="UP000248544"/>
    </source>
</evidence>
<gene>
    <name evidence="1" type="ORF">C1I98_12190</name>
</gene>
<dbReference type="Proteomes" id="UP000248544">
    <property type="component" value="Unassembled WGS sequence"/>
</dbReference>
<organism evidence="1 2">
    <name type="scientific">Spongiactinospora gelatinilytica</name>
    <dbReference type="NCBI Taxonomy" id="2666298"/>
    <lineage>
        <taxon>Bacteria</taxon>
        <taxon>Bacillati</taxon>
        <taxon>Actinomycetota</taxon>
        <taxon>Actinomycetes</taxon>
        <taxon>Streptosporangiales</taxon>
        <taxon>Streptosporangiaceae</taxon>
        <taxon>Spongiactinospora</taxon>
    </lineage>
</organism>